<evidence type="ECO:0000313" key="1">
    <source>
        <dbReference type="EMBL" id="CAG8701643.1"/>
    </source>
</evidence>
<organism evidence="1 2">
    <name type="scientific">Scutellospora calospora</name>
    <dbReference type="NCBI Taxonomy" id="85575"/>
    <lineage>
        <taxon>Eukaryota</taxon>
        <taxon>Fungi</taxon>
        <taxon>Fungi incertae sedis</taxon>
        <taxon>Mucoromycota</taxon>
        <taxon>Glomeromycotina</taxon>
        <taxon>Glomeromycetes</taxon>
        <taxon>Diversisporales</taxon>
        <taxon>Gigasporaceae</taxon>
        <taxon>Scutellospora</taxon>
    </lineage>
</organism>
<evidence type="ECO:0000313" key="2">
    <source>
        <dbReference type="Proteomes" id="UP000789860"/>
    </source>
</evidence>
<name>A0ACA9PEF0_9GLOM</name>
<dbReference type="Proteomes" id="UP000789860">
    <property type="component" value="Unassembled WGS sequence"/>
</dbReference>
<feature type="non-terminal residue" evidence="1">
    <location>
        <position position="1"/>
    </location>
</feature>
<sequence length="75" mass="8120">CNVQIKNQPYQAIIDSSTAVSMIAYSIINELGLKIEHASTSLIVSAVRTSTRLLGIIKDLPIEIEGARIPITVEV</sequence>
<accession>A0ACA9PEF0</accession>
<gene>
    <name evidence="1" type="ORF">SCALOS_LOCUS10516</name>
</gene>
<protein>
    <submittedName>
        <fullName evidence="1">4812_t:CDS:1</fullName>
    </submittedName>
</protein>
<feature type="non-terminal residue" evidence="1">
    <location>
        <position position="75"/>
    </location>
</feature>
<comment type="caution">
    <text evidence="1">The sequence shown here is derived from an EMBL/GenBank/DDBJ whole genome shotgun (WGS) entry which is preliminary data.</text>
</comment>
<reference evidence="1" key="1">
    <citation type="submission" date="2021-06" db="EMBL/GenBank/DDBJ databases">
        <authorList>
            <person name="Kallberg Y."/>
            <person name="Tangrot J."/>
            <person name="Rosling A."/>
        </authorList>
    </citation>
    <scope>NUCLEOTIDE SEQUENCE</scope>
    <source>
        <strain evidence="1">AU212A</strain>
    </source>
</reference>
<keyword evidence="2" id="KW-1185">Reference proteome</keyword>
<dbReference type="EMBL" id="CAJVPM010039771">
    <property type="protein sequence ID" value="CAG8701643.1"/>
    <property type="molecule type" value="Genomic_DNA"/>
</dbReference>
<proteinExistence type="predicted"/>